<dbReference type="InterPro" id="IPR000524">
    <property type="entry name" value="Tscrpt_reg_HTH_GntR"/>
</dbReference>
<evidence type="ECO:0000313" key="6">
    <source>
        <dbReference type="Proteomes" id="UP001229244"/>
    </source>
</evidence>
<comment type="caution">
    <text evidence="5">The sequence shown here is derived from an EMBL/GenBank/DDBJ whole genome shotgun (WGS) entry which is preliminary data.</text>
</comment>
<evidence type="ECO:0000256" key="3">
    <source>
        <dbReference type="ARBA" id="ARBA00023163"/>
    </source>
</evidence>
<dbReference type="Gene3D" id="1.20.120.530">
    <property type="entry name" value="GntR ligand-binding domain-like"/>
    <property type="match status" value="1"/>
</dbReference>
<feature type="domain" description="HTH gntR-type" evidence="4">
    <location>
        <begin position="11"/>
        <end position="78"/>
    </location>
</feature>
<keyword evidence="1" id="KW-0805">Transcription regulation</keyword>
<proteinExistence type="predicted"/>
<dbReference type="SMART" id="SM00345">
    <property type="entry name" value="HTH_GNTR"/>
    <property type="match status" value="1"/>
</dbReference>
<dbReference type="PROSITE" id="PS50949">
    <property type="entry name" value="HTH_GNTR"/>
    <property type="match status" value="1"/>
</dbReference>
<dbReference type="SMART" id="SM00895">
    <property type="entry name" value="FCD"/>
    <property type="match status" value="1"/>
</dbReference>
<dbReference type="Pfam" id="PF07729">
    <property type="entry name" value="FCD"/>
    <property type="match status" value="1"/>
</dbReference>
<dbReference type="Gene3D" id="1.10.10.10">
    <property type="entry name" value="Winged helix-like DNA-binding domain superfamily/Winged helix DNA-binding domain"/>
    <property type="match status" value="1"/>
</dbReference>
<evidence type="ECO:0000259" key="4">
    <source>
        <dbReference type="PROSITE" id="PS50949"/>
    </source>
</evidence>
<gene>
    <name evidence="5" type="ORF">J2S73_000136</name>
</gene>
<dbReference type="CDD" id="cd07377">
    <property type="entry name" value="WHTH_GntR"/>
    <property type="match status" value="1"/>
</dbReference>
<keyword evidence="6" id="KW-1185">Reference proteome</keyword>
<dbReference type="PRINTS" id="PR00033">
    <property type="entry name" value="HTHASNC"/>
</dbReference>
<dbReference type="GO" id="GO:0003700">
    <property type="term" value="F:DNA-binding transcription factor activity"/>
    <property type="evidence" value="ECO:0007669"/>
    <property type="project" value="InterPro"/>
</dbReference>
<dbReference type="GO" id="GO:0043565">
    <property type="term" value="F:sequence-specific DNA binding"/>
    <property type="evidence" value="ECO:0007669"/>
    <property type="project" value="InterPro"/>
</dbReference>
<dbReference type="Proteomes" id="UP001229244">
    <property type="component" value="Unassembled WGS sequence"/>
</dbReference>
<name>A0AAE3VK76_9HYPH</name>
<dbReference type="AlphaFoldDB" id="A0AAE3VK76"/>
<dbReference type="PANTHER" id="PTHR43537:SF49">
    <property type="entry name" value="TRANSCRIPTIONAL REGULATORY PROTEIN"/>
    <property type="match status" value="1"/>
</dbReference>
<dbReference type="InterPro" id="IPR000485">
    <property type="entry name" value="AsnC-type_HTH_dom"/>
</dbReference>
<organism evidence="5 6">
    <name type="scientific">Amorphus orientalis</name>
    <dbReference type="NCBI Taxonomy" id="649198"/>
    <lineage>
        <taxon>Bacteria</taxon>
        <taxon>Pseudomonadati</taxon>
        <taxon>Pseudomonadota</taxon>
        <taxon>Alphaproteobacteria</taxon>
        <taxon>Hyphomicrobiales</taxon>
        <taxon>Amorphaceae</taxon>
        <taxon>Amorphus</taxon>
    </lineage>
</organism>
<dbReference type="SUPFAM" id="SSF48008">
    <property type="entry name" value="GntR ligand-binding domain-like"/>
    <property type="match status" value="1"/>
</dbReference>
<dbReference type="PRINTS" id="PR00035">
    <property type="entry name" value="HTHGNTR"/>
</dbReference>
<keyword evidence="2" id="KW-0238">DNA-binding</keyword>
<accession>A0AAE3VK76</accession>
<dbReference type="PANTHER" id="PTHR43537">
    <property type="entry name" value="TRANSCRIPTIONAL REGULATOR, GNTR FAMILY"/>
    <property type="match status" value="1"/>
</dbReference>
<sequence>MTPKSLPERNVTQSVKAVLGIRELVFSGEVMPGERLSEITISERLGLSRTPVRAALARLEQEGILEMIPSGGYAVRSFSEADIGDAIELRGVLEGTAARLAAERGVVPSRLASLNGLMDELDRIVGKPAAEIDFPAYIARNQEFHEALKSLCGSDMIRREIDRVTSLPFSDPSAFLEVQAEIPQCQVSLIIAQSQHRAILNAIEMRQGGRAEALAREHARLARQNLDYVIENKKLIRKVPGLFLVTG</sequence>
<protein>
    <submittedName>
        <fullName evidence="5">GntR family transcriptional regulator of vanillate catabolism</fullName>
    </submittedName>
</protein>
<dbReference type="SUPFAM" id="SSF46785">
    <property type="entry name" value="Winged helix' DNA-binding domain"/>
    <property type="match status" value="1"/>
</dbReference>
<dbReference type="InterPro" id="IPR036388">
    <property type="entry name" value="WH-like_DNA-bd_sf"/>
</dbReference>
<dbReference type="EMBL" id="JAUSUL010000001">
    <property type="protein sequence ID" value="MDQ0313699.1"/>
    <property type="molecule type" value="Genomic_DNA"/>
</dbReference>
<dbReference type="Pfam" id="PF00392">
    <property type="entry name" value="GntR"/>
    <property type="match status" value="1"/>
</dbReference>
<evidence type="ECO:0000313" key="5">
    <source>
        <dbReference type="EMBL" id="MDQ0313699.1"/>
    </source>
</evidence>
<dbReference type="RefSeq" id="WP_306883496.1">
    <property type="nucleotide sequence ID" value="NZ_JAUSUL010000001.1"/>
</dbReference>
<keyword evidence="3" id="KW-0804">Transcription</keyword>
<dbReference type="InterPro" id="IPR008920">
    <property type="entry name" value="TF_FadR/GntR_C"/>
</dbReference>
<evidence type="ECO:0000256" key="1">
    <source>
        <dbReference type="ARBA" id="ARBA00023015"/>
    </source>
</evidence>
<reference evidence="5" key="1">
    <citation type="submission" date="2023-07" db="EMBL/GenBank/DDBJ databases">
        <title>Genomic Encyclopedia of Type Strains, Phase IV (KMG-IV): sequencing the most valuable type-strain genomes for metagenomic binning, comparative biology and taxonomic classification.</title>
        <authorList>
            <person name="Goeker M."/>
        </authorList>
    </citation>
    <scope>NUCLEOTIDE SEQUENCE</scope>
    <source>
        <strain evidence="5">DSM 21202</strain>
    </source>
</reference>
<evidence type="ECO:0000256" key="2">
    <source>
        <dbReference type="ARBA" id="ARBA00023125"/>
    </source>
</evidence>
<dbReference type="InterPro" id="IPR011711">
    <property type="entry name" value="GntR_C"/>
</dbReference>
<dbReference type="InterPro" id="IPR036390">
    <property type="entry name" value="WH_DNA-bd_sf"/>
</dbReference>